<dbReference type="HOGENOM" id="CLU_646294_0_0_1"/>
<feature type="transmembrane region" description="Helical" evidence="1">
    <location>
        <begin position="30"/>
        <end position="49"/>
    </location>
</feature>
<dbReference type="PaxDb" id="44689-DDB0215093"/>
<dbReference type="RefSeq" id="XP_628800.1">
    <property type="nucleotide sequence ID" value="XM_628798.1"/>
</dbReference>
<gene>
    <name evidence="2" type="ORF">DDB_G0294200</name>
</gene>
<name>Q54AU6_DICDI</name>
<evidence type="ECO:0000313" key="2">
    <source>
        <dbReference type="EMBL" id="EAL60387.1"/>
    </source>
</evidence>
<keyword evidence="1" id="KW-0472">Membrane</keyword>
<reference evidence="2 3" key="1">
    <citation type="journal article" date="2005" name="Nature">
        <title>The genome of the social amoeba Dictyostelium discoideum.</title>
        <authorList>
            <consortium name="The Dictyostelium discoideum Sequencing Consortium"/>
            <person name="Eichinger L."/>
            <person name="Pachebat J.A."/>
            <person name="Glockner G."/>
            <person name="Rajandream M.A."/>
            <person name="Sucgang R."/>
            <person name="Berriman M."/>
            <person name="Song J."/>
            <person name="Olsen R."/>
            <person name="Szafranski K."/>
            <person name="Xu Q."/>
            <person name="Tunggal B."/>
            <person name="Kummerfeld S."/>
            <person name="Madera M."/>
            <person name="Konfortov B.A."/>
            <person name="Rivero F."/>
            <person name="Bankier A.T."/>
            <person name="Lehmann R."/>
            <person name="Hamlin N."/>
            <person name="Davies R."/>
            <person name="Gaudet P."/>
            <person name="Fey P."/>
            <person name="Pilcher K."/>
            <person name="Chen G."/>
            <person name="Saunders D."/>
            <person name="Sodergren E."/>
            <person name="Davis P."/>
            <person name="Kerhornou A."/>
            <person name="Nie X."/>
            <person name="Hall N."/>
            <person name="Anjard C."/>
            <person name="Hemphill L."/>
            <person name="Bason N."/>
            <person name="Farbrother P."/>
            <person name="Desany B."/>
            <person name="Just E."/>
            <person name="Morio T."/>
            <person name="Rost R."/>
            <person name="Churcher C."/>
            <person name="Cooper J."/>
            <person name="Haydock S."/>
            <person name="van Driessche N."/>
            <person name="Cronin A."/>
            <person name="Goodhead I."/>
            <person name="Muzny D."/>
            <person name="Mourier T."/>
            <person name="Pain A."/>
            <person name="Lu M."/>
            <person name="Harper D."/>
            <person name="Lindsay R."/>
            <person name="Hauser H."/>
            <person name="James K."/>
            <person name="Quiles M."/>
            <person name="Madan Babu M."/>
            <person name="Saito T."/>
            <person name="Buchrieser C."/>
            <person name="Wardroper A."/>
            <person name="Felder M."/>
            <person name="Thangavelu M."/>
            <person name="Johnson D."/>
            <person name="Knights A."/>
            <person name="Loulseged H."/>
            <person name="Mungall K."/>
            <person name="Oliver K."/>
            <person name="Price C."/>
            <person name="Quail M.A."/>
            <person name="Urushihara H."/>
            <person name="Hernandez J."/>
            <person name="Rabbinowitsch E."/>
            <person name="Steffen D."/>
            <person name="Sanders M."/>
            <person name="Ma J."/>
            <person name="Kohara Y."/>
            <person name="Sharp S."/>
            <person name="Simmonds M."/>
            <person name="Spiegler S."/>
            <person name="Tivey A."/>
            <person name="Sugano S."/>
            <person name="White B."/>
            <person name="Walker D."/>
            <person name="Woodward J."/>
            <person name="Winckler T."/>
            <person name="Tanaka Y."/>
            <person name="Shaulsky G."/>
            <person name="Schleicher M."/>
            <person name="Weinstock G."/>
            <person name="Rosenthal A."/>
            <person name="Cox E.C."/>
            <person name="Chisholm R.L."/>
            <person name="Gibbs R."/>
            <person name="Loomis W.F."/>
            <person name="Platzer M."/>
            <person name="Kay R.R."/>
            <person name="Williams J."/>
            <person name="Dear P.H."/>
            <person name="Noegel A.A."/>
            <person name="Barrell B."/>
            <person name="Kuspa A."/>
        </authorList>
    </citation>
    <scope>NUCLEOTIDE SEQUENCE [LARGE SCALE GENOMIC DNA]</scope>
    <source>
        <strain evidence="2 3">AX4</strain>
    </source>
</reference>
<dbReference type="Proteomes" id="UP000002195">
    <property type="component" value="Unassembled WGS sequence"/>
</dbReference>
<keyword evidence="3" id="KW-1185">Reference proteome</keyword>
<dbReference type="VEuPathDB" id="AmoebaDB:DDB_G0294200"/>
<dbReference type="AlphaFoldDB" id="Q54AU6"/>
<protein>
    <submittedName>
        <fullName evidence="2">Uncharacterized protein</fullName>
    </submittedName>
</protein>
<organism evidence="2 3">
    <name type="scientific">Dictyostelium discoideum</name>
    <name type="common">Social amoeba</name>
    <dbReference type="NCBI Taxonomy" id="44689"/>
    <lineage>
        <taxon>Eukaryota</taxon>
        <taxon>Amoebozoa</taxon>
        <taxon>Evosea</taxon>
        <taxon>Eumycetozoa</taxon>
        <taxon>Dictyostelia</taxon>
        <taxon>Dictyosteliales</taxon>
        <taxon>Dictyosteliaceae</taxon>
        <taxon>Dictyostelium</taxon>
    </lineage>
</organism>
<keyword evidence="1" id="KW-1133">Transmembrane helix</keyword>
<evidence type="ECO:0000313" key="3">
    <source>
        <dbReference type="Proteomes" id="UP000002195"/>
    </source>
</evidence>
<dbReference type="EMBL" id="AAFI02000232">
    <property type="protein sequence ID" value="EAL60387.1"/>
    <property type="molecule type" value="Genomic_DNA"/>
</dbReference>
<keyword evidence="1" id="KW-0812">Transmembrane</keyword>
<proteinExistence type="predicted"/>
<dbReference type="KEGG" id="ddi:DDB_G0294200"/>
<comment type="caution">
    <text evidence="2">The sequence shown here is derived from an EMBL/GenBank/DDBJ whole genome shotgun (WGS) entry which is preliminary data.</text>
</comment>
<sequence length="425" mass="46846">MTINQYFQLRKLLLLKKNNQLNNSKIDIKFISNNTIILILLLIICFIDFCIGSCDVTIPLGQGISVVDLDDGRGILSRKISGTYSFVIPKTSFKACLTAVGSSGKATNFEISIDNYRQVTSSSIEYWTSDWTCEIASVTKCHKQSGSGCGSGTCGGEPTSVTTVKSVNVYYDINIKQNGVKIESVGINDASKDVNIQLDSFSKDTDTSIINTNSTTYKNTRYITSAVASSLNSAIAPGIFGNGVKFVKGKPVKSTIDCSISGLKLLANSKNTKFNGPENVWTYNNQLNEWETHPLTHSPWYLVLNFNGNYSIINKVDVTCPEVKDVRYLYGCRKCESGSSLSLQIKSSCKSVIAIVMNSNKDVNLITTTAALTTSFTNLTIRYKTNLKEVKDSFCFYDSMYKNTTTNKQCVSVSVILNYEEFNVI</sequence>
<evidence type="ECO:0000256" key="1">
    <source>
        <dbReference type="SAM" id="Phobius"/>
    </source>
</evidence>
<dbReference type="GeneID" id="3385464"/>
<dbReference type="dictyBase" id="DDB_G0294200"/>
<accession>Q54AU6</accession>
<dbReference type="InParanoid" id="Q54AU6"/>